<evidence type="ECO:0000313" key="15">
    <source>
        <dbReference type="EMBL" id="SUZ79072.1"/>
    </source>
</evidence>
<dbReference type="EC" id="1.17.1.8" evidence="10"/>
<dbReference type="SUPFAM" id="SSF51735">
    <property type="entry name" value="NAD(P)-binding Rossmann-fold domains"/>
    <property type="match status" value="1"/>
</dbReference>
<evidence type="ECO:0000256" key="2">
    <source>
        <dbReference type="ARBA" id="ARBA00022490"/>
    </source>
</evidence>
<gene>
    <name evidence="15" type="ORF">METZ01_LOCUS31926</name>
</gene>
<dbReference type="Pfam" id="PF01113">
    <property type="entry name" value="DapB_N"/>
    <property type="match status" value="1"/>
</dbReference>
<evidence type="ECO:0000256" key="9">
    <source>
        <dbReference type="ARBA" id="ARBA00037922"/>
    </source>
</evidence>
<evidence type="ECO:0000256" key="7">
    <source>
        <dbReference type="ARBA" id="ARBA00023027"/>
    </source>
</evidence>
<dbReference type="InterPro" id="IPR036291">
    <property type="entry name" value="NAD(P)-bd_dom_sf"/>
</dbReference>
<dbReference type="HAMAP" id="MF_00102">
    <property type="entry name" value="DapB"/>
    <property type="match status" value="1"/>
</dbReference>
<dbReference type="GO" id="GO:0019877">
    <property type="term" value="P:diaminopimelate biosynthetic process"/>
    <property type="evidence" value="ECO:0007669"/>
    <property type="project" value="UniProtKB-KW"/>
</dbReference>
<evidence type="ECO:0000256" key="11">
    <source>
        <dbReference type="ARBA" id="ARBA00049080"/>
    </source>
</evidence>
<evidence type="ECO:0000256" key="1">
    <source>
        <dbReference type="ARBA" id="ARBA00006642"/>
    </source>
</evidence>
<dbReference type="Pfam" id="PF05173">
    <property type="entry name" value="DapB_C"/>
    <property type="match status" value="1"/>
</dbReference>
<evidence type="ECO:0000256" key="12">
    <source>
        <dbReference type="ARBA" id="ARBA00049396"/>
    </source>
</evidence>
<reference evidence="15" key="1">
    <citation type="submission" date="2018-05" db="EMBL/GenBank/DDBJ databases">
        <authorList>
            <person name="Lanie J.A."/>
            <person name="Ng W.-L."/>
            <person name="Kazmierczak K.M."/>
            <person name="Andrzejewski T.M."/>
            <person name="Davidsen T.M."/>
            <person name="Wayne K.J."/>
            <person name="Tettelin H."/>
            <person name="Glass J.I."/>
            <person name="Rusch D."/>
            <person name="Podicherti R."/>
            <person name="Tsui H.-C.T."/>
            <person name="Winkler M.E."/>
        </authorList>
    </citation>
    <scope>NUCLEOTIDE SEQUENCE</scope>
</reference>
<proteinExistence type="inferred from homology"/>
<dbReference type="NCBIfam" id="TIGR00036">
    <property type="entry name" value="dapB"/>
    <property type="match status" value="1"/>
</dbReference>
<dbReference type="InterPro" id="IPR000846">
    <property type="entry name" value="DapB_N"/>
</dbReference>
<dbReference type="Gene3D" id="3.40.50.720">
    <property type="entry name" value="NAD(P)-binding Rossmann-like Domain"/>
    <property type="match status" value="1"/>
</dbReference>
<evidence type="ECO:0000256" key="6">
    <source>
        <dbReference type="ARBA" id="ARBA00023002"/>
    </source>
</evidence>
<dbReference type="PROSITE" id="PS01298">
    <property type="entry name" value="DAPB"/>
    <property type="match status" value="1"/>
</dbReference>
<dbReference type="PIRSF" id="PIRSF000161">
    <property type="entry name" value="DHPR"/>
    <property type="match status" value="1"/>
</dbReference>
<dbReference type="AlphaFoldDB" id="A0A381QIA4"/>
<comment type="pathway">
    <text evidence="9">Amino-acid biosynthesis; L-lysine biosynthesis via DAP pathway; (S)-tetrahydrodipicolinate from L-aspartate: step 4/4.</text>
</comment>
<organism evidence="15">
    <name type="scientific">marine metagenome</name>
    <dbReference type="NCBI Taxonomy" id="408172"/>
    <lineage>
        <taxon>unclassified sequences</taxon>
        <taxon>metagenomes</taxon>
        <taxon>ecological metagenomes</taxon>
    </lineage>
</organism>
<evidence type="ECO:0000256" key="4">
    <source>
        <dbReference type="ARBA" id="ARBA00022857"/>
    </source>
</evidence>
<accession>A0A381QIA4</accession>
<evidence type="ECO:0000259" key="13">
    <source>
        <dbReference type="Pfam" id="PF01113"/>
    </source>
</evidence>
<keyword evidence="3" id="KW-0028">Amino-acid biosynthesis</keyword>
<evidence type="ECO:0000256" key="3">
    <source>
        <dbReference type="ARBA" id="ARBA00022605"/>
    </source>
</evidence>
<dbReference type="Gene3D" id="3.30.360.10">
    <property type="entry name" value="Dihydrodipicolinate Reductase, domain 2"/>
    <property type="match status" value="1"/>
</dbReference>
<evidence type="ECO:0000259" key="14">
    <source>
        <dbReference type="Pfam" id="PF05173"/>
    </source>
</evidence>
<dbReference type="GO" id="GO:0009089">
    <property type="term" value="P:lysine biosynthetic process via diaminopimelate"/>
    <property type="evidence" value="ECO:0007669"/>
    <property type="project" value="InterPro"/>
</dbReference>
<dbReference type="CDD" id="cd02274">
    <property type="entry name" value="DHDPR_N"/>
    <property type="match status" value="1"/>
</dbReference>
<sequence length="255" mass="26562">MRVAVVGSAGRMGSAVCEAVAADDLLDLVGAVDPSSSGDMDSTGTVVVSDSIEDVDPAEVDVAVDFTVAEAARQNVQWCADHGIHAVVGTSGLLESDLVSFRAAFTSSNCLIAPNFAIGAVLLMRFAEMAAPFFPTAEIIELHHDNKVDAPSGTAMRTLERMAQASNEWGTDPTELETISGSRGGTGPGGIQVHSVRLRGLVAHQEVLFGTDGETLTLRHDSLDRSSFMNGITLACKAISEHPGVTIGLDTLLGI</sequence>
<evidence type="ECO:0000256" key="10">
    <source>
        <dbReference type="ARBA" id="ARBA00038983"/>
    </source>
</evidence>
<name>A0A381QIA4_9ZZZZ</name>
<dbReference type="PANTHER" id="PTHR20836">
    <property type="entry name" value="DIHYDRODIPICOLINATE REDUCTASE"/>
    <property type="match status" value="1"/>
</dbReference>
<keyword evidence="7" id="KW-0520">NAD</keyword>
<dbReference type="InterPro" id="IPR022663">
    <property type="entry name" value="DapB_C"/>
</dbReference>
<dbReference type="SUPFAM" id="SSF55347">
    <property type="entry name" value="Glyceraldehyde-3-phosphate dehydrogenase-like, C-terminal domain"/>
    <property type="match status" value="1"/>
</dbReference>
<comment type="catalytic activity">
    <reaction evidence="12">
        <text>(S)-2,3,4,5-tetrahydrodipicolinate + NAD(+) + H2O = (2S,4S)-4-hydroxy-2,3,4,5-tetrahydrodipicolinate + NADH + H(+)</text>
        <dbReference type="Rhea" id="RHEA:35323"/>
        <dbReference type="ChEBI" id="CHEBI:15377"/>
        <dbReference type="ChEBI" id="CHEBI:15378"/>
        <dbReference type="ChEBI" id="CHEBI:16845"/>
        <dbReference type="ChEBI" id="CHEBI:57540"/>
        <dbReference type="ChEBI" id="CHEBI:57945"/>
        <dbReference type="ChEBI" id="CHEBI:67139"/>
        <dbReference type="EC" id="1.17.1.8"/>
    </reaction>
</comment>
<keyword evidence="2" id="KW-0963">Cytoplasm</keyword>
<dbReference type="EMBL" id="UINC01001372">
    <property type="protein sequence ID" value="SUZ79072.1"/>
    <property type="molecule type" value="Genomic_DNA"/>
</dbReference>
<keyword evidence="5" id="KW-0220">Diaminopimelate biosynthesis</keyword>
<evidence type="ECO:0000256" key="8">
    <source>
        <dbReference type="ARBA" id="ARBA00023154"/>
    </source>
</evidence>
<keyword evidence="8" id="KW-0457">Lysine biosynthesis</keyword>
<dbReference type="GO" id="GO:0008839">
    <property type="term" value="F:4-hydroxy-tetrahydrodipicolinate reductase"/>
    <property type="evidence" value="ECO:0007669"/>
    <property type="project" value="UniProtKB-EC"/>
</dbReference>
<comment type="similarity">
    <text evidence="1">Belongs to the DapB family.</text>
</comment>
<keyword evidence="4" id="KW-0521">NADP</keyword>
<dbReference type="PANTHER" id="PTHR20836:SF0">
    <property type="entry name" value="4-HYDROXY-TETRAHYDRODIPICOLINATE REDUCTASE 1, CHLOROPLASTIC-RELATED"/>
    <property type="match status" value="1"/>
</dbReference>
<feature type="domain" description="Dihydrodipicolinate reductase C-terminal" evidence="14">
    <location>
        <begin position="119"/>
        <end position="252"/>
    </location>
</feature>
<dbReference type="InterPro" id="IPR022664">
    <property type="entry name" value="DapB_N_CS"/>
</dbReference>
<dbReference type="GO" id="GO:0005829">
    <property type="term" value="C:cytosol"/>
    <property type="evidence" value="ECO:0007669"/>
    <property type="project" value="TreeGrafter"/>
</dbReference>
<dbReference type="FunFam" id="3.30.360.10:FF:000009">
    <property type="entry name" value="4-hydroxy-tetrahydrodipicolinate reductase"/>
    <property type="match status" value="1"/>
</dbReference>
<protein>
    <recommendedName>
        <fullName evidence="10">4-hydroxy-tetrahydrodipicolinate reductase</fullName>
        <ecNumber evidence="10">1.17.1.8</ecNumber>
    </recommendedName>
</protein>
<feature type="domain" description="Dihydrodipicolinate reductase N-terminal" evidence="13">
    <location>
        <begin position="1"/>
        <end position="116"/>
    </location>
</feature>
<dbReference type="InterPro" id="IPR023940">
    <property type="entry name" value="DHDPR_bac"/>
</dbReference>
<evidence type="ECO:0000256" key="5">
    <source>
        <dbReference type="ARBA" id="ARBA00022915"/>
    </source>
</evidence>
<comment type="catalytic activity">
    <reaction evidence="11">
        <text>(S)-2,3,4,5-tetrahydrodipicolinate + NADP(+) + H2O = (2S,4S)-4-hydroxy-2,3,4,5-tetrahydrodipicolinate + NADPH + H(+)</text>
        <dbReference type="Rhea" id="RHEA:35331"/>
        <dbReference type="ChEBI" id="CHEBI:15377"/>
        <dbReference type="ChEBI" id="CHEBI:15378"/>
        <dbReference type="ChEBI" id="CHEBI:16845"/>
        <dbReference type="ChEBI" id="CHEBI:57783"/>
        <dbReference type="ChEBI" id="CHEBI:58349"/>
        <dbReference type="ChEBI" id="CHEBI:67139"/>
        <dbReference type="EC" id="1.17.1.8"/>
    </reaction>
</comment>
<keyword evidence="6" id="KW-0560">Oxidoreductase</keyword>